<dbReference type="Proteomes" id="UP000189733">
    <property type="component" value="Unassembled WGS sequence"/>
</dbReference>
<evidence type="ECO:0000313" key="2">
    <source>
        <dbReference type="EMBL" id="SKA71461.1"/>
    </source>
</evidence>
<accession>A0A1T4W408</accession>
<dbReference type="InterPro" id="IPR048963">
    <property type="entry name" value="ArgZ/ArgE-like_C_2nd"/>
</dbReference>
<organism evidence="2 3">
    <name type="scientific">Desulfobaculum bizertense DSM 18034</name>
    <dbReference type="NCBI Taxonomy" id="1121442"/>
    <lineage>
        <taxon>Bacteria</taxon>
        <taxon>Pseudomonadati</taxon>
        <taxon>Thermodesulfobacteriota</taxon>
        <taxon>Desulfovibrionia</taxon>
        <taxon>Desulfovibrionales</taxon>
        <taxon>Desulfovibrionaceae</taxon>
        <taxon>Desulfobaculum</taxon>
    </lineage>
</organism>
<dbReference type="Pfam" id="PF21570">
    <property type="entry name" value="ArgZ-like_C_2nd"/>
    <property type="match status" value="1"/>
</dbReference>
<reference evidence="2 3" key="1">
    <citation type="submission" date="2017-02" db="EMBL/GenBank/DDBJ databases">
        <authorList>
            <person name="Peterson S.W."/>
        </authorList>
    </citation>
    <scope>NUCLEOTIDE SEQUENCE [LARGE SCALE GENOMIC DNA]</scope>
    <source>
        <strain evidence="2 3">DSM 18034</strain>
    </source>
</reference>
<dbReference type="RefSeq" id="WP_078684772.1">
    <property type="nucleotide sequence ID" value="NZ_FUYA01000004.1"/>
</dbReference>
<proteinExistence type="predicted"/>
<dbReference type="OrthoDB" id="9780825at2"/>
<dbReference type="STRING" id="1121442.SAMN02745702_01487"/>
<gene>
    <name evidence="2" type="ORF">SAMN02745702_01487</name>
</gene>
<dbReference type="EMBL" id="FUYA01000004">
    <property type="protein sequence ID" value="SKA71461.1"/>
    <property type="molecule type" value="Genomic_DNA"/>
</dbReference>
<dbReference type="Gene3D" id="3.40.50.10690">
    <property type="entry name" value="putative lor/sdh protein like domains"/>
    <property type="match status" value="1"/>
</dbReference>
<keyword evidence="3" id="KW-1185">Reference proteome</keyword>
<sequence length="302" mass="32585">MLNFSKIRTYPIRQRQNKFSLERMIRPESYSVSPVSNMSTLADHVVAAKKAGAKVLVMMGGAVVKEGCGALLIDLMKKGYIDHISGNGSVSIHDFEIALIGETSEHVPNGLKDGSFGMAEETGSMMNQAILNAAADGLGYGYGIARMIDQEALPHREDSVLWNAYQLGIPATIHVAIGGDIIHQHPLCDGAALGATSFHDFEIITETISEMAKGVVLNIGSAVIMPEVFLKALTIARNLGCDVSGFTTANFDFIDMYRPRTRVLQWPEALGGVGIDIRGDHKQTVPALHHGICTHPQFADLS</sequence>
<dbReference type="AlphaFoldDB" id="A0A1T4W408"/>
<feature type="domain" description="Arginine dihydrolase ArgZ/ArgE-like C-terminal second subdomain" evidence="1">
    <location>
        <begin position="41"/>
        <end position="102"/>
    </location>
</feature>
<evidence type="ECO:0000313" key="3">
    <source>
        <dbReference type="Proteomes" id="UP000189733"/>
    </source>
</evidence>
<protein>
    <recommendedName>
        <fullName evidence="1">Arginine dihydrolase ArgZ/ArgE-like C-terminal second subdomain domain-containing protein</fullName>
    </recommendedName>
</protein>
<name>A0A1T4W408_9BACT</name>
<evidence type="ECO:0000259" key="1">
    <source>
        <dbReference type="Pfam" id="PF21570"/>
    </source>
</evidence>